<evidence type="ECO:0000313" key="2">
    <source>
        <dbReference type="EMBL" id="MEJ2865227.1"/>
    </source>
</evidence>
<reference evidence="2 3" key="1">
    <citation type="submission" date="2024-03" db="EMBL/GenBank/DDBJ databases">
        <title>Actinomycetospora sp. OC33-EN07, a novel actinomycete isolated from wild orchid (Aerides multiflora).</title>
        <authorList>
            <person name="Suriyachadkun C."/>
        </authorList>
    </citation>
    <scope>NUCLEOTIDE SEQUENCE [LARGE SCALE GENOMIC DNA]</scope>
    <source>
        <strain evidence="2 3">OC33-EN07</strain>
    </source>
</reference>
<evidence type="ECO:0000313" key="3">
    <source>
        <dbReference type="Proteomes" id="UP001369736"/>
    </source>
</evidence>
<protein>
    <submittedName>
        <fullName evidence="2">DsbA family protein</fullName>
    </submittedName>
</protein>
<accession>A0ABU8MDR8</accession>
<feature type="compositionally biased region" description="Basic and acidic residues" evidence="1">
    <location>
        <begin position="140"/>
        <end position="156"/>
    </location>
</feature>
<evidence type="ECO:0000256" key="1">
    <source>
        <dbReference type="SAM" id="MobiDB-lite"/>
    </source>
</evidence>
<name>A0ABU8MDR8_9PSEU</name>
<dbReference type="Proteomes" id="UP001369736">
    <property type="component" value="Unassembled WGS sequence"/>
</dbReference>
<dbReference type="RefSeq" id="WP_337706600.1">
    <property type="nucleotide sequence ID" value="NZ_JBBEGM010000016.1"/>
</dbReference>
<gene>
    <name evidence="2" type="ORF">WCD58_28980</name>
</gene>
<feature type="region of interest" description="Disordered" evidence="1">
    <location>
        <begin position="127"/>
        <end position="190"/>
    </location>
</feature>
<dbReference type="InterPro" id="IPR053977">
    <property type="entry name" value="Rv2466c-like"/>
</dbReference>
<dbReference type="SUPFAM" id="SSF52833">
    <property type="entry name" value="Thioredoxin-like"/>
    <property type="match status" value="1"/>
</dbReference>
<keyword evidence="3" id="KW-1185">Reference proteome</keyword>
<dbReference type="EMBL" id="JBBEGM010000016">
    <property type="protein sequence ID" value="MEJ2865227.1"/>
    <property type="molecule type" value="Genomic_DNA"/>
</dbReference>
<proteinExistence type="predicted"/>
<dbReference type="Gene3D" id="3.40.30.10">
    <property type="entry name" value="Glutaredoxin"/>
    <property type="match status" value="1"/>
</dbReference>
<dbReference type="InterPro" id="IPR036249">
    <property type="entry name" value="Thioredoxin-like_sf"/>
</dbReference>
<sequence>MSDRLEFFFDPICPFCWVTSRWVVRVAEKRPLEVTWRPVSLAILNEEISYEERRKASPDYPDSHVRGLEMLRVVHAAREQHGPEVVADLYTALGELVWDADPPEGDDFEAVMGEMARRRDLRPALERAGLPTDLADAADDTSRDDALRTETQEAAERCGGGVGTPILSFDPPRREGDEPGPALFGPVIDAPPEGDDALRLWDAVQTLAQWRGFAELKRTTRSFPDTPMSAKIASTGTTVR</sequence>
<organism evidence="2 3">
    <name type="scientific">Actinomycetospora flava</name>
    <dbReference type="NCBI Taxonomy" id="3129232"/>
    <lineage>
        <taxon>Bacteria</taxon>
        <taxon>Bacillati</taxon>
        <taxon>Actinomycetota</taxon>
        <taxon>Actinomycetes</taxon>
        <taxon>Pseudonocardiales</taxon>
        <taxon>Pseudonocardiaceae</taxon>
        <taxon>Actinomycetospora</taxon>
    </lineage>
</organism>
<comment type="caution">
    <text evidence="2">The sequence shown here is derived from an EMBL/GenBank/DDBJ whole genome shotgun (WGS) entry which is preliminary data.</text>
</comment>
<dbReference type="Pfam" id="PF22234">
    <property type="entry name" value="Rv2466c-like"/>
    <property type="match status" value="1"/>
</dbReference>